<name>A0A438H960_VITVI</name>
<accession>A0A438H960</accession>
<comment type="caution">
    <text evidence="1">The sequence shown here is derived from an EMBL/GenBank/DDBJ whole genome shotgun (WGS) entry which is preliminary data.</text>
</comment>
<evidence type="ECO:0000313" key="1">
    <source>
        <dbReference type="EMBL" id="RVW80919.1"/>
    </source>
</evidence>
<protein>
    <submittedName>
        <fullName evidence="1">Uncharacterized protein</fullName>
    </submittedName>
</protein>
<sequence>MGKAASYFPPDDMKTLSSLDEFLVLCWSCEEDSLRPETMIKQAFTRCKKQLGDGVTVLHSLKNGSFCLPVKEDLSYGWLWPSDFEDGKKIKSG</sequence>
<evidence type="ECO:0000313" key="2">
    <source>
        <dbReference type="Proteomes" id="UP000288805"/>
    </source>
</evidence>
<organism evidence="1 2">
    <name type="scientific">Vitis vinifera</name>
    <name type="common">Grape</name>
    <dbReference type="NCBI Taxonomy" id="29760"/>
    <lineage>
        <taxon>Eukaryota</taxon>
        <taxon>Viridiplantae</taxon>
        <taxon>Streptophyta</taxon>
        <taxon>Embryophyta</taxon>
        <taxon>Tracheophyta</taxon>
        <taxon>Spermatophyta</taxon>
        <taxon>Magnoliopsida</taxon>
        <taxon>eudicotyledons</taxon>
        <taxon>Gunneridae</taxon>
        <taxon>Pentapetalae</taxon>
        <taxon>rosids</taxon>
        <taxon>Vitales</taxon>
        <taxon>Vitaceae</taxon>
        <taxon>Viteae</taxon>
        <taxon>Vitis</taxon>
    </lineage>
</organism>
<reference evidence="1 2" key="1">
    <citation type="journal article" date="2018" name="PLoS Genet.">
        <title>Population sequencing reveals clonal diversity and ancestral inbreeding in the grapevine cultivar Chardonnay.</title>
        <authorList>
            <person name="Roach M.J."/>
            <person name="Johnson D.L."/>
            <person name="Bohlmann J."/>
            <person name="van Vuuren H.J."/>
            <person name="Jones S.J."/>
            <person name="Pretorius I.S."/>
            <person name="Schmidt S.A."/>
            <person name="Borneman A.R."/>
        </authorList>
    </citation>
    <scope>NUCLEOTIDE SEQUENCE [LARGE SCALE GENOMIC DNA]</scope>
    <source>
        <strain evidence="2">cv. Chardonnay</strain>
        <tissue evidence="1">Leaf</tissue>
    </source>
</reference>
<dbReference type="AlphaFoldDB" id="A0A438H960"/>
<dbReference type="Proteomes" id="UP000288805">
    <property type="component" value="Unassembled WGS sequence"/>
</dbReference>
<proteinExistence type="predicted"/>
<dbReference type="EMBL" id="QGNW01000259">
    <property type="protein sequence ID" value="RVW80919.1"/>
    <property type="molecule type" value="Genomic_DNA"/>
</dbReference>
<gene>
    <name evidence="1" type="ORF">CK203_037327</name>
</gene>